<feature type="region of interest" description="Disordered" evidence="1">
    <location>
        <begin position="113"/>
        <end position="150"/>
    </location>
</feature>
<feature type="region of interest" description="Disordered" evidence="1">
    <location>
        <begin position="165"/>
        <end position="238"/>
    </location>
</feature>
<dbReference type="Proteomes" id="UP000267029">
    <property type="component" value="Unassembled WGS sequence"/>
</dbReference>
<dbReference type="PROSITE" id="PS50812">
    <property type="entry name" value="PWWP"/>
    <property type="match status" value="1"/>
</dbReference>
<reference evidence="5" key="2">
    <citation type="submission" date="2019-11" db="UniProtKB">
        <authorList>
            <consortium name="WormBaseParasite"/>
        </authorList>
    </citation>
    <scope>IDENTIFICATION</scope>
</reference>
<dbReference type="OrthoDB" id="5964980at2759"/>
<evidence type="ECO:0000259" key="2">
    <source>
        <dbReference type="PROSITE" id="PS50812"/>
    </source>
</evidence>
<sequence>MNSLFPSSSQLSSTFGLFKHQLELRGCEPQGVYEFWDSTNRNICRSRGYQKPKHLWMAKDQSMNLANSTAEVNSEDPNVCSGPPSNQNFVLLSENRFNSQQIAGLTPLRTSCHGISPSNSSSAPGTVAMPSSLTNTSSSPSNHPSPQNRLATNAVGALNCDSPVVTHQSRDAGHARSYAGTPDLKHRRKRGRPPKARSGDTIALTPSSRRKRQPKSVVPPNASMHGNCPDPQPNSNTTFVPGGLKIRLRRDVSMDEPLCGKKFRSRKSSQKSVGIFRIVESWCDADAPGGLAAKSSAISPTSSIQTSGSFRVGDVVWAKLAGYPYWPSRISALYARTPHQLTQVSPENANGDSLAVSATPADPSLAPGFTAKVEWFAWHQFSYLSCAKLFPFLEYFDKLYSPRTRVKNYAEAVTMAKKVITGGNSAPPQPAVLEGEIQTNFPSTSLTLPSDNEIKQPDSSCPLDFHLTLADSNEQKPTDASCPLDLRLAFPPPSLHFPVSSDPVCPESGQFSLLNLNTSAGDFYQLPDQRWAPLPQLDVSGLNDINSSVPTFSEDEDEPNESFAKRLKSQLGSIEI</sequence>
<dbReference type="Pfam" id="PF00855">
    <property type="entry name" value="PWWP"/>
    <property type="match status" value="1"/>
</dbReference>
<evidence type="ECO:0000313" key="5">
    <source>
        <dbReference type="WBParaSite" id="MCU_002663-RA"/>
    </source>
</evidence>
<accession>A0A0R3UHL0</accession>
<dbReference type="WBParaSite" id="MCU_002663-RA">
    <property type="protein sequence ID" value="MCU_002663-RA"/>
    <property type="gene ID" value="MCU_002663"/>
</dbReference>
<gene>
    <name evidence="3" type="ORF">MCOS_LOCUS6838</name>
</gene>
<evidence type="ECO:0000256" key="1">
    <source>
        <dbReference type="SAM" id="MobiDB-lite"/>
    </source>
</evidence>
<feature type="region of interest" description="Disordered" evidence="1">
    <location>
        <begin position="550"/>
        <end position="576"/>
    </location>
</feature>
<dbReference type="InterPro" id="IPR000313">
    <property type="entry name" value="PWWP_dom"/>
</dbReference>
<dbReference type="AlphaFoldDB" id="A0A0R3UHL0"/>
<dbReference type="Gene3D" id="2.30.30.140">
    <property type="match status" value="1"/>
</dbReference>
<feature type="compositionally biased region" description="Basic residues" evidence="1">
    <location>
        <begin position="185"/>
        <end position="195"/>
    </location>
</feature>
<reference evidence="3 4" key="1">
    <citation type="submission" date="2018-10" db="EMBL/GenBank/DDBJ databases">
        <authorList>
            <consortium name="Pathogen Informatics"/>
        </authorList>
    </citation>
    <scope>NUCLEOTIDE SEQUENCE [LARGE SCALE GENOMIC DNA]</scope>
</reference>
<dbReference type="EMBL" id="UXSR01005300">
    <property type="protein sequence ID" value="VDD80835.1"/>
    <property type="molecule type" value="Genomic_DNA"/>
</dbReference>
<name>A0A0R3UHL0_MESCO</name>
<organism evidence="5">
    <name type="scientific">Mesocestoides corti</name>
    <name type="common">Flatworm</name>
    <dbReference type="NCBI Taxonomy" id="53468"/>
    <lineage>
        <taxon>Eukaryota</taxon>
        <taxon>Metazoa</taxon>
        <taxon>Spiralia</taxon>
        <taxon>Lophotrochozoa</taxon>
        <taxon>Platyhelminthes</taxon>
        <taxon>Cestoda</taxon>
        <taxon>Eucestoda</taxon>
        <taxon>Cyclophyllidea</taxon>
        <taxon>Mesocestoididae</taxon>
        <taxon>Mesocestoides</taxon>
    </lineage>
</organism>
<evidence type="ECO:0000313" key="4">
    <source>
        <dbReference type="Proteomes" id="UP000267029"/>
    </source>
</evidence>
<evidence type="ECO:0000313" key="3">
    <source>
        <dbReference type="EMBL" id="VDD80835.1"/>
    </source>
</evidence>
<feature type="domain" description="PWWP" evidence="2">
    <location>
        <begin position="312"/>
        <end position="395"/>
    </location>
</feature>
<keyword evidence="4" id="KW-1185">Reference proteome</keyword>
<proteinExistence type="predicted"/>
<dbReference type="SUPFAM" id="SSF63748">
    <property type="entry name" value="Tudor/PWWP/MBT"/>
    <property type="match status" value="1"/>
</dbReference>
<feature type="compositionally biased region" description="Low complexity" evidence="1">
    <location>
        <begin position="130"/>
        <end position="146"/>
    </location>
</feature>
<protein>
    <submittedName>
        <fullName evidence="5">PWWP domain-containing protein</fullName>
    </submittedName>
</protein>